<feature type="transmembrane region" description="Helical" evidence="6">
    <location>
        <begin position="289"/>
        <end position="310"/>
    </location>
</feature>
<comment type="caution">
    <text evidence="7">The sequence shown here is derived from an EMBL/GenBank/DDBJ whole genome shotgun (WGS) entry which is preliminary data.</text>
</comment>
<keyword evidence="2" id="KW-1003">Cell membrane</keyword>
<feature type="transmembrane region" description="Helical" evidence="6">
    <location>
        <begin position="331"/>
        <end position="356"/>
    </location>
</feature>
<gene>
    <name evidence="7" type="ORF">EDD73_1116</name>
</gene>
<reference evidence="7 8" key="1">
    <citation type="submission" date="2019-03" db="EMBL/GenBank/DDBJ databases">
        <title>Genomic Encyclopedia of Type Strains, Phase IV (KMG-IV): sequencing the most valuable type-strain genomes for metagenomic binning, comparative biology and taxonomic classification.</title>
        <authorList>
            <person name="Goeker M."/>
        </authorList>
    </citation>
    <scope>NUCLEOTIDE SEQUENCE [LARGE SCALE GENOMIC DNA]</scope>
    <source>
        <strain evidence="7 8">DSM 11170</strain>
    </source>
</reference>
<feature type="transmembrane region" description="Helical" evidence="6">
    <location>
        <begin position="21"/>
        <end position="48"/>
    </location>
</feature>
<dbReference type="InterPro" id="IPR050833">
    <property type="entry name" value="Poly_Biosynth_Transport"/>
</dbReference>
<dbReference type="CDD" id="cd12082">
    <property type="entry name" value="MATE_like"/>
    <property type="match status" value="1"/>
</dbReference>
<evidence type="ECO:0000256" key="3">
    <source>
        <dbReference type="ARBA" id="ARBA00022692"/>
    </source>
</evidence>
<protein>
    <submittedName>
        <fullName evidence="7">Na+-driven multidrug efflux pump</fullName>
    </submittedName>
</protein>
<feature type="transmembrane region" description="Helical" evidence="6">
    <location>
        <begin position="60"/>
        <end position="81"/>
    </location>
</feature>
<proteinExistence type="predicted"/>
<comment type="subcellular location">
    <subcellularLocation>
        <location evidence="1">Cell membrane</location>
        <topology evidence="1">Multi-pass membrane protein</topology>
    </subcellularLocation>
</comment>
<keyword evidence="4 6" id="KW-1133">Transmembrane helix</keyword>
<evidence type="ECO:0000256" key="5">
    <source>
        <dbReference type="ARBA" id="ARBA00023136"/>
    </source>
</evidence>
<feature type="transmembrane region" description="Helical" evidence="6">
    <location>
        <begin position="204"/>
        <end position="229"/>
    </location>
</feature>
<dbReference type="PANTHER" id="PTHR30250:SF11">
    <property type="entry name" value="O-ANTIGEN TRANSPORTER-RELATED"/>
    <property type="match status" value="1"/>
</dbReference>
<feature type="transmembrane region" description="Helical" evidence="6">
    <location>
        <begin position="102"/>
        <end position="123"/>
    </location>
</feature>
<evidence type="ECO:0000313" key="8">
    <source>
        <dbReference type="Proteomes" id="UP000294813"/>
    </source>
</evidence>
<evidence type="ECO:0000256" key="2">
    <source>
        <dbReference type="ARBA" id="ARBA00022475"/>
    </source>
</evidence>
<accession>A0A4R2RMC9</accession>
<feature type="transmembrane region" description="Helical" evidence="6">
    <location>
        <begin position="423"/>
        <end position="445"/>
    </location>
</feature>
<dbReference type="PANTHER" id="PTHR30250">
    <property type="entry name" value="PST FAMILY PREDICTED COLANIC ACID TRANSPORTER"/>
    <property type="match status" value="1"/>
</dbReference>
<dbReference type="Proteomes" id="UP000294813">
    <property type="component" value="Unassembled WGS sequence"/>
</dbReference>
<feature type="transmembrane region" description="Helical" evidence="6">
    <location>
        <begin position="368"/>
        <end position="387"/>
    </location>
</feature>
<feature type="transmembrane region" description="Helical" evidence="6">
    <location>
        <begin position="399"/>
        <end position="417"/>
    </location>
</feature>
<evidence type="ECO:0000313" key="7">
    <source>
        <dbReference type="EMBL" id="TCP64154.1"/>
    </source>
</evidence>
<feature type="transmembrane region" description="Helical" evidence="6">
    <location>
        <begin position="143"/>
        <end position="171"/>
    </location>
</feature>
<feature type="transmembrane region" description="Helical" evidence="6">
    <location>
        <begin position="178"/>
        <end position="198"/>
    </location>
</feature>
<dbReference type="RefSeq" id="WP_131919152.1">
    <property type="nucleotide sequence ID" value="NZ_JAOQNU010000011.1"/>
</dbReference>
<keyword evidence="3 6" id="KW-0812">Transmembrane</keyword>
<dbReference type="OrthoDB" id="512217at2"/>
<feature type="transmembrane region" description="Helical" evidence="6">
    <location>
        <begin position="250"/>
        <end position="269"/>
    </location>
</feature>
<organism evidence="7 8">
    <name type="scientific">Heliophilum fasciatum</name>
    <dbReference type="NCBI Taxonomy" id="35700"/>
    <lineage>
        <taxon>Bacteria</taxon>
        <taxon>Bacillati</taxon>
        <taxon>Bacillota</taxon>
        <taxon>Clostridia</taxon>
        <taxon>Eubacteriales</taxon>
        <taxon>Heliobacteriaceae</taxon>
        <taxon>Heliophilum</taxon>
    </lineage>
</organism>
<keyword evidence="8" id="KW-1185">Reference proteome</keyword>
<keyword evidence="5 6" id="KW-0472">Membrane</keyword>
<evidence type="ECO:0000256" key="6">
    <source>
        <dbReference type="SAM" id="Phobius"/>
    </source>
</evidence>
<sequence length="457" mass="51266">MHIRLSELIKKIKDSDNDTKNVLINMFGAFSVKGGALIVSLLATPAYIRFFNDNSALGLLYTLLSVISWVLNFDLGIGNGLRNKLTVAFAKKDNDAIKKYITSSYISIGMVVLIIILLSIFSFDFVSWNLIFNIDSEIVSYQAVLLSVKIVFSGIMLQFWLRIISFILYALQLSSINNVLSLITSILQLLYVSFAASGTNDYNLVVMAVVHTLAVNVPLVVVTVVVFSMRRLKSVRLRLSDFSLYHTVDVLRLGGKFFFVQIAYMVLINTNEYFISLFSDSSYVVDYQIYYKLFTIIGTIVSLTLTPIWSAITKAVVEKRIKWINKLYKKLLLFGAVGCIFEFILIPFLQFVINIWLKEDAIVLDYTYATVFAVFGSLIILNSIFSSIANGMGKLMPQLICFGLGAIIKVPLAYLLVSHIGSWIGVIIATVITMAVYVIIQPIVLRQEINRLGKSIE</sequence>
<dbReference type="AlphaFoldDB" id="A0A4R2RMC9"/>
<dbReference type="GO" id="GO:0005886">
    <property type="term" value="C:plasma membrane"/>
    <property type="evidence" value="ECO:0007669"/>
    <property type="project" value="UniProtKB-SubCell"/>
</dbReference>
<evidence type="ECO:0000256" key="4">
    <source>
        <dbReference type="ARBA" id="ARBA00022989"/>
    </source>
</evidence>
<evidence type="ECO:0000256" key="1">
    <source>
        <dbReference type="ARBA" id="ARBA00004651"/>
    </source>
</evidence>
<name>A0A4R2RMC9_9FIRM</name>
<dbReference type="EMBL" id="SLXT01000011">
    <property type="protein sequence ID" value="TCP64154.1"/>
    <property type="molecule type" value="Genomic_DNA"/>
</dbReference>